<feature type="region of interest" description="Disordered" evidence="1">
    <location>
        <begin position="53"/>
        <end position="89"/>
    </location>
</feature>
<proteinExistence type="predicted"/>
<dbReference type="EMBL" id="BQNB010021170">
    <property type="protein sequence ID" value="GJU03603.1"/>
    <property type="molecule type" value="Genomic_DNA"/>
</dbReference>
<feature type="compositionally biased region" description="Basic and acidic residues" evidence="1">
    <location>
        <begin position="69"/>
        <end position="89"/>
    </location>
</feature>
<feature type="compositionally biased region" description="Basic and acidic residues" evidence="1">
    <location>
        <begin position="9"/>
        <end position="39"/>
    </location>
</feature>
<reference evidence="2" key="2">
    <citation type="submission" date="2022-01" db="EMBL/GenBank/DDBJ databases">
        <authorList>
            <person name="Yamashiro T."/>
            <person name="Shiraishi A."/>
            <person name="Satake H."/>
            <person name="Nakayama K."/>
        </authorList>
    </citation>
    <scope>NUCLEOTIDE SEQUENCE</scope>
</reference>
<evidence type="ECO:0000313" key="3">
    <source>
        <dbReference type="Proteomes" id="UP001151760"/>
    </source>
</evidence>
<gene>
    <name evidence="2" type="ORF">Tco_1113941</name>
</gene>
<reference evidence="2" key="1">
    <citation type="journal article" date="2022" name="Int. J. Mol. Sci.">
        <title>Draft Genome of Tanacetum Coccineum: Genomic Comparison of Closely Related Tanacetum-Family Plants.</title>
        <authorList>
            <person name="Yamashiro T."/>
            <person name="Shiraishi A."/>
            <person name="Nakayama K."/>
            <person name="Satake H."/>
        </authorList>
    </citation>
    <scope>NUCLEOTIDE SEQUENCE</scope>
</reference>
<feature type="region of interest" description="Disordered" evidence="1">
    <location>
        <begin position="1"/>
        <end position="39"/>
    </location>
</feature>
<evidence type="ECO:0000256" key="1">
    <source>
        <dbReference type="SAM" id="MobiDB-lite"/>
    </source>
</evidence>
<organism evidence="2 3">
    <name type="scientific">Tanacetum coccineum</name>
    <dbReference type="NCBI Taxonomy" id="301880"/>
    <lineage>
        <taxon>Eukaryota</taxon>
        <taxon>Viridiplantae</taxon>
        <taxon>Streptophyta</taxon>
        <taxon>Embryophyta</taxon>
        <taxon>Tracheophyta</taxon>
        <taxon>Spermatophyta</taxon>
        <taxon>Magnoliopsida</taxon>
        <taxon>eudicotyledons</taxon>
        <taxon>Gunneridae</taxon>
        <taxon>Pentapetalae</taxon>
        <taxon>asterids</taxon>
        <taxon>campanulids</taxon>
        <taxon>Asterales</taxon>
        <taxon>Asteraceae</taxon>
        <taxon>Asteroideae</taxon>
        <taxon>Anthemideae</taxon>
        <taxon>Anthemidinae</taxon>
        <taxon>Tanacetum</taxon>
    </lineage>
</organism>
<sequence length="89" mass="10146">MVDEDKEIDEIRLSTEDAVSTDKEVVSTNKEKVSTDKEKVSTDRPIVSIDGSKISTEEQVESEFDDIPQAEKKFKQLESDKELARKIQE</sequence>
<dbReference type="Proteomes" id="UP001151760">
    <property type="component" value="Unassembled WGS sequence"/>
</dbReference>
<accession>A0ABQ5IWL9</accession>
<keyword evidence="3" id="KW-1185">Reference proteome</keyword>
<feature type="compositionally biased region" description="Acidic residues" evidence="1">
    <location>
        <begin position="58"/>
        <end position="68"/>
    </location>
</feature>
<protein>
    <submittedName>
        <fullName evidence="2">Uncharacterized protein</fullName>
    </submittedName>
</protein>
<evidence type="ECO:0000313" key="2">
    <source>
        <dbReference type="EMBL" id="GJU03603.1"/>
    </source>
</evidence>
<comment type="caution">
    <text evidence="2">The sequence shown here is derived from an EMBL/GenBank/DDBJ whole genome shotgun (WGS) entry which is preliminary data.</text>
</comment>
<name>A0ABQ5IWL9_9ASTR</name>